<protein>
    <submittedName>
        <fullName evidence="1">PHD finger family</fullName>
    </submittedName>
</protein>
<dbReference type="AlphaFoldDB" id="A0A8S0T5Q7"/>
<gene>
    <name evidence="1" type="ORF">OLEA9_A014180</name>
</gene>
<comment type="caution">
    <text evidence="1">The sequence shown here is derived from an EMBL/GenBank/DDBJ whole genome shotgun (WGS) entry which is preliminary data.</text>
</comment>
<dbReference type="OrthoDB" id="787137at2759"/>
<evidence type="ECO:0000313" key="1">
    <source>
        <dbReference type="EMBL" id="CAA2999528.1"/>
    </source>
</evidence>
<dbReference type="EMBL" id="CACTIH010005636">
    <property type="protein sequence ID" value="CAA2999528.1"/>
    <property type="molecule type" value="Genomic_DNA"/>
</dbReference>
<sequence>MQTMWEDNNTKAKWVLVNQYYFLGDLLEVVGHPRGLESESRLELFQSSKVPVPVFEFLAWLVGYLASQFAGAMEVQSLEARVPLATISDSQ</sequence>
<dbReference type="Proteomes" id="UP000594638">
    <property type="component" value="Unassembled WGS sequence"/>
</dbReference>
<keyword evidence="2" id="KW-1185">Reference proteome</keyword>
<accession>A0A8S0T5Q7</accession>
<dbReference type="Gramene" id="OE9A014180T1">
    <property type="protein sequence ID" value="OE9A014180C1"/>
    <property type="gene ID" value="OE9A014180"/>
</dbReference>
<proteinExistence type="predicted"/>
<evidence type="ECO:0000313" key="2">
    <source>
        <dbReference type="Proteomes" id="UP000594638"/>
    </source>
</evidence>
<organism evidence="1 2">
    <name type="scientific">Olea europaea subsp. europaea</name>
    <dbReference type="NCBI Taxonomy" id="158383"/>
    <lineage>
        <taxon>Eukaryota</taxon>
        <taxon>Viridiplantae</taxon>
        <taxon>Streptophyta</taxon>
        <taxon>Embryophyta</taxon>
        <taxon>Tracheophyta</taxon>
        <taxon>Spermatophyta</taxon>
        <taxon>Magnoliopsida</taxon>
        <taxon>eudicotyledons</taxon>
        <taxon>Gunneridae</taxon>
        <taxon>Pentapetalae</taxon>
        <taxon>asterids</taxon>
        <taxon>lamiids</taxon>
        <taxon>Lamiales</taxon>
        <taxon>Oleaceae</taxon>
        <taxon>Oleeae</taxon>
        <taxon>Olea</taxon>
    </lineage>
</organism>
<name>A0A8S0T5Q7_OLEEU</name>
<reference evidence="1 2" key="1">
    <citation type="submission" date="2019-12" db="EMBL/GenBank/DDBJ databases">
        <authorList>
            <person name="Alioto T."/>
            <person name="Alioto T."/>
            <person name="Gomez Garrido J."/>
        </authorList>
    </citation>
    <scope>NUCLEOTIDE SEQUENCE [LARGE SCALE GENOMIC DNA]</scope>
</reference>